<dbReference type="GO" id="GO:0016881">
    <property type="term" value="F:acid-amino acid ligase activity"/>
    <property type="evidence" value="ECO:0007669"/>
    <property type="project" value="InterPro"/>
</dbReference>
<organism evidence="3 4">
    <name type="scientific">Colwellia psychrerythraea</name>
    <name type="common">Vibrio psychroerythus</name>
    <dbReference type="NCBI Taxonomy" id="28229"/>
    <lineage>
        <taxon>Bacteria</taxon>
        <taxon>Pseudomonadati</taxon>
        <taxon>Pseudomonadota</taxon>
        <taxon>Gammaproteobacteria</taxon>
        <taxon>Alteromonadales</taxon>
        <taxon>Colwelliaceae</taxon>
        <taxon>Colwellia</taxon>
    </lineage>
</organism>
<dbReference type="EMBL" id="MAAF01000040">
    <property type="protein sequence ID" value="OUR82404.1"/>
    <property type="molecule type" value="Genomic_DNA"/>
</dbReference>
<dbReference type="Pfam" id="PF08245">
    <property type="entry name" value="Mur_ligase_M"/>
    <property type="match status" value="1"/>
</dbReference>
<gene>
    <name evidence="3" type="ORF">A9Q75_06420</name>
</gene>
<dbReference type="GO" id="GO:0005524">
    <property type="term" value="F:ATP binding"/>
    <property type="evidence" value="ECO:0007669"/>
    <property type="project" value="InterPro"/>
</dbReference>
<protein>
    <submittedName>
        <fullName evidence="3">Uncharacterized protein</fullName>
    </submittedName>
</protein>
<reference evidence="4" key="1">
    <citation type="journal article" date="2017" name="Proc. Natl. Acad. Sci. U.S.A.">
        <title>Simulation of Deepwater Horizon oil plume reveals substrate specialization within a complex community of hydrocarbon degraders.</title>
        <authorList>
            <person name="Hu P."/>
            <person name="Dubinsky E.A."/>
            <person name="Probst A.J."/>
            <person name="Wang J."/>
            <person name="Sieber C.M.K."/>
            <person name="Tom L.M."/>
            <person name="Gardinali P."/>
            <person name="Banfield J.F."/>
            <person name="Atlas R.M."/>
            <person name="Andersen G.L."/>
        </authorList>
    </citation>
    <scope>NUCLEOTIDE SEQUENCE [LARGE SCALE GENOMIC DNA]</scope>
</reference>
<dbReference type="InterPro" id="IPR004101">
    <property type="entry name" value="Mur_ligase_C"/>
</dbReference>
<dbReference type="PANTHER" id="PTHR23135">
    <property type="entry name" value="MUR LIGASE FAMILY MEMBER"/>
    <property type="match status" value="1"/>
</dbReference>
<evidence type="ECO:0000313" key="3">
    <source>
        <dbReference type="EMBL" id="OUR82404.1"/>
    </source>
</evidence>
<dbReference type="SUPFAM" id="SSF53623">
    <property type="entry name" value="MurD-like peptide ligases, catalytic domain"/>
    <property type="match status" value="1"/>
</dbReference>
<dbReference type="PANTHER" id="PTHR23135:SF18">
    <property type="entry name" value="CYANOPHYCIN SYNTHETASE"/>
    <property type="match status" value="1"/>
</dbReference>
<dbReference type="Gene3D" id="3.90.190.20">
    <property type="entry name" value="Mur ligase, C-terminal domain"/>
    <property type="match status" value="1"/>
</dbReference>
<dbReference type="InterPro" id="IPR036615">
    <property type="entry name" value="Mur_ligase_C_dom_sf"/>
</dbReference>
<sequence>MTLSLDDNRRLTGRNLLSDQPGAIIDAFVSGIDKSTVVTVWTTYVKQLLKAVNWSDEKTFFRIFEDGVSLAISAPLDALYAACDLNELAWQLACDELTQTSNEESSSAAINRLKKAIAEEVNPKLLELINQSTSKNIVYLVDDDEFSLGYGTTAQSWPISALPDVSSLNWSQYKSIPLAYVTGTNGKSTSVRIMSQIIKQAGKCCGVTSTDFIRVGDNIIDHGDYSGPGGARMLLRHPDTETAILEVARGGILRRGLPIDNVDAALITNIAEDHLGQYGINTVSALAQAKAVVAKGLLPNGENKGQENNRQSSDQSKGRLVLNADDEHLVALAPELPVTKSWFSLHEDNAILQQHKQKGGAVCFVREQQLVYSYDNEESVIIAVNDIPMTLNGAALHNIQNALGAIALAKCLNIENKAIKIALSNFASNVEDNPGRGNHFSVKNAEVIMDFAHNVHSMEAMAVTTANMNAQRKFLMLSHAGDRTNNEIINMTKTALKMKPDFIVAAELVPYLRGRALGEIPQLIVDTALAYGMKRDNIYIADSPYEGAKHIVEQLHEKDLALLMVLSDREEIIELLLDKAFV</sequence>
<dbReference type="Proteomes" id="UP000243053">
    <property type="component" value="Unassembled WGS sequence"/>
</dbReference>
<evidence type="ECO:0000259" key="2">
    <source>
        <dbReference type="Pfam" id="PF08245"/>
    </source>
</evidence>
<feature type="domain" description="Mur ligase C-terminal" evidence="1">
    <location>
        <begin position="440"/>
        <end position="564"/>
    </location>
</feature>
<feature type="domain" description="Mur ligase central" evidence="2">
    <location>
        <begin position="181"/>
        <end position="409"/>
    </location>
</feature>
<dbReference type="InterPro" id="IPR036565">
    <property type="entry name" value="Mur-like_cat_sf"/>
</dbReference>
<accession>A0A1Y5EMU9</accession>
<dbReference type="Gene3D" id="3.40.1190.10">
    <property type="entry name" value="Mur-like, catalytic domain"/>
    <property type="match status" value="1"/>
</dbReference>
<dbReference type="InterPro" id="IPR013221">
    <property type="entry name" value="Mur_ligase_cen"/>
</dbReference>
<dbReference type="Pfam" id="PF02875">
    <property type="entry name" value="Mur_ligase_C"/>
    <property type="match status" value="1"/>
</dbReference>
<name>A0A1Y5EMU9_COLPS</name>
<evidence type="ECO:0000313" key="4">
    <source>
        <dbReference type="Proteomes" id="UP000243053"/>
    </source>
</evidence>
<dbReference type="SUPFAM" id="SSF53244">
    <property type="entry name" value="MurD-like peptide ligases, peptide-binding domain"/>
    <property type="match status" value="1"/>
</dbReference>
<proteinExistence type="predicted"/>
<evidence type="ECO:0000259" key="1">
    <source>
        <dbReference type="Pfam" id="PF02875"/>
    </source>
</evidence>
<comment type="caution">
    <text evidence="3">The sequence shown here is derived from an EMBL/GenBank/DDBJ whole genome shotgun (WGS) entry which is preliminary data.</text>
</comment>
<dbReference type="AlphaFoldDB" id="A0A1Y5EMU9"/>